<comment type="caution">
    <text evidence="7">The sequence shown here is derived from an EMBL/GenBank/DDBJ whole genome shotgun (WGS) entry which is preliminary data.</text>
</comment>
<evidence type="ECO:0000256" key="1">
    <source>
        <dbReference type="ARBA" id="ARBA00007074"/>
    </source>
</evidence>
<evidence type="ECO:0000256" key="3">
    <source>
        <dbReference type="ARBA" id="ARBA00022729"/>
    </source>
</evidence>
<comment type="similarity">
    <text evidence="1">Belongs to the peptidase C40 family.</text>
</comment>
<dbReference type="InterPro" id="IPR038765">
    <property type="entry name" value="Papain-like_cys_pep_sf"/>
</dbReference>
<keyword evidence="3" id="KW-0732">Signal</keyword>
<evidence type="ECO:0000256" key="4">
    <source>
        <dbReference type="ARBA" id="ARBA00022801"/>
    </source>
</evidence>
<dbReference type="Pfam" id="PF00877">
    <property type="entry name" value="NLPC_P60"/>
    <property type="match status" value="1"/>
</dbReference>
<accession>A0ABW5KLD3</accession>
<dbReference type="PANTHER" id="PTHR47360:SF1">
    <property type="entry name" value="ENDOPEPTIDASE NLPC-RELATED"/>
    <property type="match status" value="1"/>
</dbReference>
<evidence type="ECO:0000256" key="5">
    <source>
        <dbReference type="ARBA" id="ARBA00022807"/>
    </source>
</evidence>
<keyword evidence="4" id="KW-0378">Hydrolase</keyword>
<evidence type="ECO:0000256" key="2">
    <source>
        <dbReference type="ARBA" id="ARBA00022670"/>
    </source>
</evidence>
<sequence length="198" mass="21970">MVSLSNKFSLSLLGFLIATILLSSCGARRKGVYGGRSHPGSSKGVLTDASDARSKTLTGTKMDRYAALLGVSSRDLGNASLYYFIDSWMGSPHRLGGMEKSGIDCSGFVGILYREVYGKNLPRSSRDMSNNVKRRYEEDLHEGDLVFFSFGGKNIDHVGVYLRNNKFVHVSTRKGVIISDIKDTWYYKYLVRCGTPKI</sequence>
<reference evidence="8" key="1">
    <citation type="journal article" date="2019" name="Int. J. Syst. Evol. Microbiol.">
        <title>The Global Catalogue of Microorganisms (GCM) 10K type strain sequencing project: providing services to taxonomists for standard genome sequencing and annotation.</title>
        <authorList>
            <consortium name="The Broad Institute Genomics Platform"/>
            <consortium name="The Broad Institute Genome Sequencing Center for Infectious Disease"/>
            <person name="Wu L."/>
            <person name="Ma J."/>
        </authorList>
    </citation>
    <scope>NUCLEOTIDE SEQUENCE [LARGE SCALE GENOMIC DNA]</scope>
    <source>
        <strain evidence="8">KCTC 42662</strain>
    </source>
</reference>
<keyword evidence="8" id="KW-1185">Reference proteome</keyword>
<dbReference type="Proteomes" id="UP001597545">
    <property type="component" value="Unassembled WGS sequence"/>
</dbReference>
<dbReference type="PROSITE" id="PS51257">
    <property type="entry name" value="PROKAR_LIPOPROTEIN"/>
    <property type="match status" value="1"/>
</dbReference>
<protein>
    <submittedName>
        <fullName evidence="7">C40 family peptidase</fullName>
    </submittedName>
</protein>
<dbReference type="InterPro" id="IPR052062">
    <property type="entry name" value="Murein_DD/LD_carboxypeptidase"/>
</dbReference>
<feature type="domain" description="NlpC/P60" evidence="6">
    <location>
        <begin position="75"/>
        <end position="198"/>
    </location>
</feature>
<dbReference type="EMBL" id="JBHULR010000004">
    <property type="protein sequence ID" value="MFD2548406.1"/>
    <property type="molecule type" value="Genomic_DNA"/>
</dbReference>
<dbReference type="PANTHER" id="PTHR47360">
    <property type="entry name" value="MUREIN DD-ENDOPEPTIDASE MEPS/MUREIN LD-CARBOXYPEPTIDASE"/>
    <property type="match status" value="1"/>
</dbReference>
<dbReference type="SUPFAM" id="SSF54001">
    <property type="entry name" value="Cysteine proteinases"/>
    <property type="match status" value="1"/>
</dbReference>
<evidence type="ECO:0000259" key="6">
    <source>
        <dbReference type="PROSITE" id="PS51935"/>
    </source>
</evidence>
<evidence type="ECO:0000313" key="7">
    <source>
        <dbReference type="EMBL" id="MFD2548406.1"/>
    </source>
</evidence>
<dbReference type="InterPro" id="IPR000064">
    <property type="entry name" value="NLP_P60_dom"/>
</dbReference>
<name>A0ABW5KLD3_9SPHI</name>
<dbReference type="PROSITE" id="PS51935">
    <property type="entry name" value="NLPC_P60"/>
    <property type="match status" value="1"/>
</dbReference>
<dbReference type="Gene3D" id="3.90.1720.10">
    <property type="entry name" value="endopeptidase domain like (from Nostoc punctiforme)"/>
    <property type="match status" value="1"/>
</dbReference>
<proteinExistence type="inferred from homology"/>
<dbReference type="RefSeq" id="WP_380904128.1">
    <property type="nucleotide sequence ID" value="NZ_JBHUEG010000001.1"/>
</dbReference>
<gene>
    <name evidence="7" type="ORF">ACFSR5_12200</name>
</gene>
<keyword evidence="2" id="KW-0645">Protease</keyword>
<organism evidence="7 8">
    <name type="scientific">Sphingobacterium suaedae</name>
    <dbReference type="NCBI Taxonomy" id="1686402"/>
    <lineage>
        <taxon>Bacteria</taxon>
        <taxon>Pseudomonadati</taxon>
        <taxon>Bacteroidota</taxon>
        <taxon>Sphingobacteriia</taxon>
        <taxon>Sphingobacteriales</taxon>
        <taxon>Sphingobacteriaceae</taxon>
        <taxon>Sphingobacterium</taxon>
    </lineage>
</organism>
<keyword evidence="5" id="KW-0788">Thiol protease</keyword>
<evidence type="ECO:0000313" key="8">
    <source>
        <dbReference type="Proteomes" id="UP001597545"/>
    </source>
</evidence>